<feature type="signal peptide" evidence="7">
    <location>
        <begin position="1"/>
        <end position="23"/>
    </location>
</feature>
<dbReference type="PANTHER" id="PTHR10165">
    <property type="entry name" value="LIPID PHOSPHATE PHOSPHATASE"/>
    <property type="match status" value="1"/>
</dbReference>
<dbReference type="AlphaFoldDB" id="A0A4U9W1W0"/>
<comment type="subcellular location">
    <subcellularLocation>
        <location evidence="1">Membrane</location>
        <topology evidence="1">Multi-pass membrane protein</topology>
    </subcellularLocation>
</comment>
<accession>A0A4U9W1W0</accession>
<dbReference type="GeneID" id="78465095"/>
<keyword evidence="7" id="KW-0732">Signal</keyword>
<evidence type="ECO:0000313" key="10">
    <source>
        <dbReference type="EMBL" id="VTR52134.1"/>
    </source>
</evidence>
<dbReference type="EMBL" id="LR590484">
    <property type="protein sequence ID" value="VTR52134.1"/>
    <property type="molecule type" value="Genomic_DNA"/>
</dbReference>
<reference evidence="9 12" key="2">
    <citation type="submission" date="2024-06" db="EMBL/GenBank/DDBJ databases">
        <title>Soil Sphingobacterium thalpophilum.</title>
        <authorList>
            <person name="Yang J."/>
            <person name="Li J."/>
        </authorList>
    </citation>
    <scope>NUCLEOTIDE SEQUENCE [LARGE SCALE GENOMIC DNA]</scope>
    <source>
        <strain evidence="9 12">22g91tb</strain>
    </source>
</reference>
<evidence type="ECO:0000313" key="12">
    <source>
        <dbReference type="Proteomes" id="UP001566204"/>
    </source>
</evidence>
<feature type="transmembrane region" description="Helical" evidence="6">
    <location>
        <begin position="193"/>
        <end position="213"/>
    </location>
</feature>
<evidence type="ECO:0000256" key="3">
    <source>
        <dbReference type="ARBA" id="ARBA00022692"/>
    </source>
</evidence>
<dbReference type="Proteomes" id="UP000308196">
    <property type="component" value="Chromosome"/>
</dbReference>
<gene>
    <name evidence="9" type="ORF">ABTW24_23520</name>
    <name evidence="10" type="ORF">NCTC11429_04513</name>
</gene>
<feature type="transmembrane region" description="Helical" evidence="6">
    <location>
        <begin position="39"/>
        <end position="60"/>
    </location>
</feature>
<feature type="chain" id="PRO_5020951280" evidence="7">
    <location>
        <begin position="24"/>
        <end position="239"/>
    </location>
</feature>
<organism evidence="10 11">
    <name type="scientific">Sphingobacterium thalpophilum</name>
    <dbReference type="NCBI Taxonomy" id="259"/>
    <lineage>
        <taxon>Bacteria</taxon>
        <taxon>Pseudomonadati</taxon>
        <taxon>Bacteroidota</taxon>
        <taxon>Sphingobacteriia</taxon>
        <taxon>Sphingobacteriales</taxon>
        <taxon>Sphingobacteriaceae</taxon>
        <taxon>Sphingobacterium</taxon>
    </lineage>
</organism>
<evidence type="ECO:0000313" key="11">
    <source>
        <dbReference type="Proteomes" id="UP000308196"/>
    </source>
</evidence>
<evidence type="ECO:0000256" key="6">
    <source>
        <dbReference type="SAM" id="Phobius"/>
    </source>
</evidence>
<proteinExistence type="inferred from homology"/>
<keyword evidence="3 6" id="KW-0812">Transmembrane</keyword>
<dbReference type="GO" id="GO:0046839">
    <property type="term" value="P:phospholipid dephosphorylation"/>
    <property type="evidence" value="ECO:0007669"/>
    <property type="project" value="TreeGrafter"/>
</dbReference>
<dbReference type="KEGG" id="stha:NCTC11429_04513"/>
<protein>
    <submittedName>
        <fullName evidence="10">PAP2 (Acid phosphatase) superfamily protein</fullName>
    </submittedName>
    <submittedName>
        <fullName evidence="9">Phosphatase PAP2 family protein</fullName>
    </submittedName>
</protein>
<keyword evidence="4 6" id="KW-1133">Transmembrane helix</keyword>
<name>A0A4U9W1W0_9SPHI</name>
<dbReference type="InterPro" id="IPR036938">
    <property type="entry name" value="PAP2/HPO_sf"/>
</dbReference>
<dbReference type="GO" id="GO:0008195">
    <property type="term" value="F:phosphatidate phosphatase activity"/>
    <property type="evidence" value="ECO:0007669"/>
    <property type="project" value="TreeGrafter"/>
</dbReference>
<dbReference type="InterPro" id="IPR000326">
    <property type="entry name" value="PAP2/HPO"/>
</dbReference>
<evidence type="ECO:0000256" key="7">
    <source>
        <dbReference type="SAM" id="SignalP"/>
    </source>
</evidence>
<sequence length="239" mass="26464">MAKTNNYLILAILILLFRIPLHANPQDSTSTCDNRQKPLAAIVSTGMLGYGLSALVIHPLRQIDITTKEIANRFYPRRTYMDDLIQYTPALAVFALDLTGLKAKHTIPHRLTVLFTAAALTASTTHILKNSTAIWRPDRSNRKSFPSGHTATAFMGAHILFKEYRHQNIWIASSGYVVAGTTGLLRILNNKHWLSDVLAGAGIGILSTELAYLMTPKIKKIIKPDLSGDHPMLKATFSF</sequence>
<dbReference type="RefSeq" id="WP_051606970.1">
    <property type="nucleotide sequence ID" value="NZ_CP141191.1"/>
</dbReference>
<evidence type="ECO:0000256" key="1">
    <source>
        <dbReference type="ARBA" id="ARBA00004141"/>
    </source>
</evidence>
<dbReference type="SUPFAM" id="SSF48317">
    <property type="entry name" value="Acid phosphatase/Vanadium-dependent haloperoxidase"/>
    <property type="match status" value="1"/>
</dbReference>
<dbReference type="STRING" id="1123265.GCA_000686625_03554"/>
<evidence type="ECO:0000313" key="9">
    <source>
        <dbReference type="EMBL" id="MEZ0454579.1"/>
    </source>
</evidence>
<dbReference type="InterPro" id="IPR043216">
    <property type="entry name" value="PAP-like"/>
</dbReference>
<evidence type="ECO:0000256" key="4">
    <source>
        <dbReference type="ARBA" id="ARBA00022989"/>
    </source>
</evidence>
<dbReference type="CDD" id="cd03394">
    <property type="entry name" value="PAP2_like_5"/>
    <property type="match status" value="1"/>
</dbReference>
<keyword evidence="12" id="KW-1185">Reference proteome</keyword>
<keyword evidence="5 6" id="KW-0472">Membrane</keyword>
<dbReference type="Pfam" id="PF01569">
    <property type="entry name" value="PAP2"/>
    <property type="match status" value="1"/>
</dbReference>
<dbReference type="SMART" id="SM00014">
    <property type="entry name" value="acidPPc"/>
    <property type="match status" value="1"/>
</dbReference>
<dbReference type="Gene3D" id="1.20.144.10">
    <property type="entry name" value="Phosphatidic acid phosphatase type 2/haloperoxidase"/>
    <property type="match status" value="1"/>
</dbReference>
<feature type="transmembrane region" description="Helical" evidence="6">
    <location>
        <begin position="169"/>
        <end position="187"/>
    </location>
</feature>
<comment type="similarity">
    <text evidence="2">Belongs to the PA-phosphatase related phosphoesterase family.</text>
</comment>
<feature type="domain" description="Phosphatidic acid phosphatase type 2/haloperoxidase" evidence="8">
    <location>
        <begin position="109"/>
        <end position="212"/>
    </location>
</feature>
<evidence type="ECO:0000256" key="5">
    <source>
        <dbReference type="ARBA" id="ARBA00023136"/>
    </source>
</evidence>
<dbReference type="PANTHER" id="PTHR10165:SF35">
    <property type="entry name" value="RE23632P"/>
    <property type="match status" value="1"/>
</dbReference>
<dbReference type="GO" id="GO:0016020">
    <property type="term" value="C:membrane"/>
    <property type="evidence" value="ECO:0007669"/>
    <property type="project" value="UniProtKB-SubCell"/>
</dbReference>
<dbReference type="Proteomes" id="UP001566204">
    <property type="component" value="Unassembled WGS sequence"/>
</dbReference>
<dbReference type="EMBL" id="JBEOQB010000008">
    <property type="protein sequence ID" value="MEZ0454579.1"/>
    <property type="molecule type" value="Genomic_DNA"/>
</dbReference>
<dbReference type="GO" id="GO:0006644">
    <property type="term" value="P:phospholipid metabolic process"/>
    <property type="evidence" value="ECO:0007669"/>
    <property type="project" value="InterPro"/>
</dbReference>
<evidence type="ECO:0000259" key="8">
    <source>
        <dbReference type="SMART" id="SM00014"/>
    </source>
</evidence>
<reference evidence="10 11" key="1">
    <citation type="submission" date="2019-05" db="EMBL/GenBank/DDBJ databases">
        <authorList>
            <consortium name="Pathogen Informatics"/>
        </authorList>
    </citation>
    <scope>NUCLEOTIDE SEQUENCE [LARGE SCALE GENOMIC DNA]</scope>
    <source>
        <strain evidence="10 11">NCTC11429</strain>
    </source>
</reference>
<evidence type="ECO:0000256" key="2">
    <source>
        <dbReference type="ARBA" id="ARBA00008816"/>
    </source>
</evidence>